<gene>
    <name evidence="3" type="ordered locus">Calhy_2579</name>
</gene>
<protein>
    <recommendedName>
        <fullName evidence="2">CRISPR type III-associated protein domain-containing protein</fullName>
    </recommendedName>
</protein>
<organism evidence="3 4">
    <name type="scientific">Caldicellulosiruptor hydrothermalis (strain DSM 18901 / VKM B-2411 / 108)</name>
    <dbReference type="NCBI Taxonomy" id="632292"/>
    <lineage>
        <taxon>Bacteria</taxon>
        <taxon>Bacillati</taxon>
        <taxon>Bacillota</taxon>
        <taxon>Bacillota incertae sedis</taxon>
        <taxon>Caldicellulosiruptorales</taxon>
        <taxon>Caldicellulosiruptoraceae</taxon>
        <taxon>Caldicellulosiruptor</taxon>
    </lineage>
</organism>
<sequence length="361" mass="41738">MGRKEVTVIFETITPLWTGDAWMKSKKIRPSSLLGSLRFWFEVICYFGGVVKKEDFDFSKGRFEKEIGQKEQGKLKDKLNALGCGFEQLTYVLKDLDICIPSIIFGTTGWKSLIQIKEILPLNDNCFENKLNLPGRICVSKLNDKVKENSDCPKGGNGDWSVFYLSKQYFYGQFSVKFLIEEKILDGIFYPLLKFMNEYGYWGGKWNIGYGRLNILEVRENNVANDNWRQNEKFDFNLFFKDIKGLEFKISEVNNFDELIKFKNNDKKIKILNNQVRKSDLKEVIKELIKTKAKKRAQNKINGGDKEERHKIFGTTAKPPNDEDLLPQGSKILPYIKKENGDFVGGFLSIADLLTLYKEGE</sequence>
<evidence type="ECO:0000259" key="2">
    <source>
        <dbReference type="Pfam" id="PF03787"/>
    </source>
</evidence>
<evidence type="ECO:0000256" key="1">
    <source>
        <dbReference type="ARBA" id="ARBA00023118"/>
    </source>
</evidence>
<evidence type="ECO:0000313" key="3">
    <source>
        <dbReference type="EMBL" id="ADQ08269.1"/>
    </source>
</evidence>
<dbReference type="AlphaFoldDB" id="E4QAG5"/>
<dbReference type="Pfam" id="PF03787">
    <property type="entry name" value="RAMPs"/>
    <property type="match status" value="1"/>
</dbReference>
<proteinExistence type="predicted"/>
<accession>E4QAG5</accession>
<dbReference type="GO" id="GO:0051607">
    <property type="term" value="P:defense response to virus"/>
    <property type="evidence" value="ECO:0007669"/>
    <property type="project" value="UniProtKB-KW"/>
</dbReference>
<dbReference type="InterPro" id="IPR005537">
    <property type="entry name" value="RAMP_III_fam"/>
</dbReference>
<reference key="1">
    <citation type="submission" date="2010-09" db="EMBL/GenBank/DDBJ databases">
        <title>Complete sequence of Caldicellulosiruptor hydrothermalis 108.</title>
        <authorList>
            <consortium name="US DOE Joint Genome Institute"/>
            <person name="Lucas S."/>
            <person name="Copeland A."/>
            <person name="Lapidus A."/>
            <person name="Cheng J.-F."/>
            <person name="Bruce D."/>
            <person name="Goodwin L."/>
            <person name="Pitluck S."/>
            <person name="Davenport K."/>
            <person name="Detter J.C."/>
            <person name="Han C."/>
            <person name="Tapia R."/>
            <person name="Land M."/>
            <person name="Hauser L."/>
            <person name="Chang Y.-J."/>
            <person name="Jeffries C."/>
            <person name="Kyrpides N."/>
            <person name="Ivanova N."/>
            <person name="Mikhailova N."/>
            <person name="Blumer-Schuette S.E."/>
            <person name="Kelly R.M."/>
            <person name="Woyke T."/>
        </authorList>
    </citation>
    <scope>NUCLEOTIDE SEQUENCE</scope>
    <source>
        <strain>108</strain>
    </source>
</reference>
<dbReference type="HOGENOM" id="CLU_762754_0_0_9"/>
<dbReference type="Proteomes" id="UP000006890">
    <property type="component" value="Chromosome"/>
</dbReference>
<name>E4QAG5_CALH1</name>
<dbReference type="eggNOG" id="COG1367">
    <property type="taxonomic scope" value="Bacteria"/>
</dbReference>
<evidence type="ECO:0000313" key="4">
    <source>
        <dbReference type="Proteomes" id="UP000006890"/>
    </source>
</evidence>
<dbReference type="EMBL" id="CP002219">
    <property type="protein sequence ID" value="ADQ08269.1"/>
    <property type="molecule type" value="Genomic_DNA"/>
</dbReference>
<keyword evidence="1" id="KW-0051">Antiviral defense</keyword>
<dbReference type="OrthoDB" id="9806750at2"/>
<dbReference type="RefSeq" id="WP_013404404.1">
    <property type="nucleotide sequence ID" value="NC_014652.1"/>
</dbReference>
<feature type="domain" description="CRISPR type III-associated protein" evidence="2">
    <location>
        <begin position="10"/>
        <end position="213"/>
    </location>
</feature>
<dbReference type="STRING" id="632292.Calhy_2579"/>
<keyword evidence="4" id="KW-1185">Reference proteome</keyword>
<dbReference type="KEGG" id="chd:Calhy_2579"/>
<reference evidence="3 4" key="2">
    <citation type="journal article" date="2011" name="J. Bacteriol.">
        <title>Complete genome sequences for the anaerobic, extremely thermophilic plant biomass-degrading bacteria Caldicellulosiruptor hydrothermalis, Caldicellulosiruptor kristjanssonii, Caldicellulosiruptor kronotskyensis, Caldicellulosiruptor owensenis, and Caldicellulosiruptor lactoaceticus.</title>
        <authorList>
            <person name="Blumer-Schuette S.E."/>
            <person name="Ozdemir I."/>
            <person name="Mistry D."/>
            <person name="Lucas S."/>
            <person name="Lapidus A."/>
            <person name="Cheng J.F."/>
            <person name="Goodwin L.A."/>
            <person name="Pitluck S."/>
            <person name="Land M.L."/>
            <person name="Hauser L.J."/>
            <person name="Woyke T."/>
            <person name="Mikhailova N."/>
            <person name="Pati A."/>
            <person name="Kyrpides N.C."/>
            <person name="Ivanova N."/>
            <person name="Detter J.C."/>
            <person name="Walston-Davenport K."/>
            <person name="Han S."/>
            <person name="Adams M.W."/>
            <person name="Kelly R.M."/>
        </authorList>
    </citation>
    <scope>NUCLEOTIDE SEQUENCE [LARGE SCALE GENOMIC DNA]</scope>
    <source>
        <strain evidence="4">DSM 18901 / VKM B-2411 / 108</strain>
    </source>
</reference>